<dbReference type="PROSITE" id="PS50966">
    <property type="entry name" value="ZF_SWIM"/>
    <property type="match status" value="1"/>
</dbReference>
<keyword evidence="1" id="KW-0863">Zinc-finger</keyword>
<organism evidence="3">
    <name type="scientific">Musca domestica</name>
    <name type="common">House fly</name>
    <dbReference type="NCBI Taxonomy" id="7370"/>
    <lineage>
        <taxon>Eukaryota</taxon>
        <taxon>Metazoa</taxon>
        <taxon>Ecdysozoa</taxon>
        <taxon>Arthropoda</taxon>
        <taxon>Hexapoda</taxon>
        <taxon>Insecta</taxon>
        <taxon>Pterygota</taxon>
        <taxon>Neoptera</taxon>
        <taxon>Endopterygota</taxon>
        <taxon>Diptera</taxon>
        <taxon>Brachycera</taxon>
        <taxon>Muscomorpha</taxon>
        <taxon>Muscoidea</taxon>
        <taxon>Muscidae</taxon>
        <taxon>Musca</taxon>
    </lineage>
</organism>
<reference evidence="3" key="1">
    <citation type="submission" date="2020-05" db="UniProtKB">
        <authorList>
            <consortium name="EnsemblMetazoa"/>
        </authorList>
    </citation>
    <scope>IDENTIFICATION</scope>
    <source>
        <strain evidence="3">Aabys</strain>
    </source>
</reference>
<dbReference type="VEuPathDB" id="VectorBase:MDOA002094"/>
<dbReference type="GO" id="GO:0008270">
    <property type="term" value="F:zinc ion binding"/>
    <property type="evidence" value="ECO:0007669"/>
    <property type="project" value="UniProtKB-KW"/>
</dbReference>
<dbReference type="VEuPathDB" id="VectorBase:MDOMA2_009971"/>
<dbReference type="EnsemblMetazoa" id="MDOA012980-RA">
    <property type="protein sequence ID" value="MDOA012980-PA"/>
    <property type="gene ID" value="MDOA012980"/>
</dbReference>
<accession>A0A1I8M7N4</accession>
<proteinExistence type="predicted"/>
<dbReference type="InterPro" id="IPR007527">
    <property type="entry name" value="Znf_SWIM"/>
</dbReference>
<dbReference type="KEGG" id="mde:101898500"/>
<dbReference type="RefSeq" id="XP_005185852.2">
    <property type="nucleotide sequence ID" value="XM_005185795.4"/>
</dbReference>
<evidence type="ECO:0000256" key="1">
    <source>
        <dbReference type="PROSITE-ProRule" id="PRU00325"/>
    </source>
</evidence>
<sequence length="160" mass="18131">MPDIDSVNISLPSLLDEVFAKFSPKASKENIGELLVELDALLSSRVVQAALQLLDYQNIVIYHNSSKTQQIAEINEGYRHGTLKLVRLFPRINYCTCDNFQQQVVGNQTNPSTAPYTCEHVLALRLAILLESDKLRYEELPAHKLKTLFSRFLPDNVIDD</sequence>
<dbReference type="EnsemblMetazoa" id="MDOA002094-RA">
    <property type="protein sequence ID" value="MDOA002094-PA"/>
    <property type="gene ID" value="MDOA002094"/>
</dbReference>
<dbReference type="eggNOG" id="ENOG502TAA5">
    <property type="taxonomic scope" value="Eukaryota"/>
</dbReference>
<dbReference type="VEuPathDB" id="VectorBase:MDOA012980"/>
<feature type="domain" description="SWIM-type" evidence="2">
    <location>
        <begin position="84"/>
        <end position="129"/>
    </location>
</feature>
<evidence type="ECO:0000259" key="2">
    <source>
        <dbReference type="PROSITE" id="PS50966"/>
    </source>
</evidence>
<evidence type="ECO:0000313" key="3">
    <source>
        <dbReference type="EnsemblMetazoa" id="MDOA012980-PA"/>
    </source>
</evidence>
<protein>
    <recommendedName>
        <fullName evidence="2">SWIM-type domain-containing protein</fullName>
    </recommendedName>
</protein>
<name>A0A1I8M7N4_MUSDO</name>
<dbReference type="OrthoDB" id="337581at2759"/>
<gene>
    <name evidence="3" type="primary">101898500</name>
</gene>
<keyword evidence="1" id="KW-0862">Zinc</keyword>
<keyword evidence="1" id="KW-0479">Metal-binding</keyword>
<dbReference type="AlphaFoldDB" id="A0A1I8M7N4"/>